<organism evidence="1">
    <name type="scientific">Anguilla anguilla</name>
    <name type="common">European freshwater eel</name>
    <name type="synonym">Muraena anguilla</name>
    <dbReference type="NCBI Taxonomy" id="7936"/>
    <lineage>
        <taxon>Eukaryota</taxon>
        <taxon>Metazoa</taxon>
        <taxon>Chordata</taxon>
        <taxon>Craniata</taxon>
        <taxon>Vertebrata</taxon>
        <taxon>Euteleostomi</taxon>
        <taxon>Actinopterygii</taxon>
        <taxon>Neopterygii</taxon>
        <taxon>Teleostei</taxon>
        <taxon>Anguilliformes</taxon>
        <taxon>Anguillidae</taxon>
        <taxon>Anguilla</taxon>
    </lineage>
</organism>
<evidence type="ECO:0000313" key="1">
    <source>
        <dbReference type="EMBL" id="JAH79101.1"/>
    </source>
</evidence>
<proteinExistence type="predicted"/>
<dbReference type="AlphaFoldDB" id="A0A0E9VM47"/>
<name>A0A0E9VM47_ANGAN</name>
<reference evidence="1" key="2">
    <citation type="journal article" date="2015" name="Fish Shellfish Immunol.">
        <title>Early steps in the European eel (Anguilla anguilla)-Vibrio vulnificus interaction in the gills: Role of the RtxA13 toxin.</title>
        <authorList>
            <person name="Callol A."/>
            <person name="Pajuelo D."/>
            <person name="Ebbesson L."/>
            <person name="Teles M."/>
            <person name="MacKenzie S."/>
            <person name="Amaro C."/>
        </authorList>
    </citation>
    <scope>NUCLEOTIDE SEQUENCE</scope>
</reference>
<sequence>MKNLHVHAGLSASGDLVVPVTNHCMCVY</sequence>
<reference evidence="1" key="1">
    <citation type="submission" date="2014-11" db="EMBL/GenBank/DDBJ databases">
        <authorList>
            <person name="Amaro Gonzalez C."/>
        </authorList>
    </citation>
    <scope>NUCLEOTIDE SEQUENCE</scope>
</reference>
<dbReference type="EMBL" id="GBXM01029476">
    <property type="protein sequence ID" value="JAH79101.1"/>
    <property type="molecule type" value="Transcribed_RNA"/>
</dbReference>
<protein>
    <submittedName>
        <fullName evidence="1">Uncharacterized protein</fullName>
    </submittedName>
</protein>
<accession>A0A0E9VM47</accession>